<evidence type="ECO:0000313" key="1">
    <source>
        <dbReference type="EMBL" id="CEM61508.1"/>
    </source>
</evidence>
<gene>
    <name evidence="2" type="ORF">FUT82_08810</name>
    <name evidence="1" type="ORF">TPHV1_20045</name>
</gene>
<proteinExistence type="predicted"/>
<dbReference type="Proteomes" id="UP000042527">
    <property type="component" value="Unassembled WGS sequence"/>
</dbReference>
<sequence length="136" mass="15828">MGRNFTDFLAGAGYFLLDTTREAVLRHDDETAQQEREAGISILTAALYESKTKDAEIVRLLQKYYGLRENEAQEQIRIERTINYPCRELESYLMSTEGLSQQEAQDYIINHGTVDLLRQERGLWKLSPKELLKRIE</sequence>
<evidence type="ECO:0000313" key="3">
    <source>
        <dbReference type="Proteomes" id="UP000042527"/>
    </source>
</evidence>
<evidence type="ECO:0000313" key="4">
    <source>
        <dbReference type="Proteomes" id="UP000323594"/>
    </source>
</evidence>
<accession>A0A0B7GST8</accession>
<name>A0A0B7GST8_TREPH</name>
<dbReference type="GeneID" id="57753109"/>
<dbReference type="RefSeq" id="WP_009242836.1">
    <property type="nucleotide sequence ID" value="NZ_CDNC01000012.1"/>
</dbReference>
<reference evidence="1" key="1">
    <citation type="submission" date="2015-01" db="EMBL/GenBank/DDBJ databases">
        <authorList>
            <person name="Xiang T."/>
            <person name="Song Y."/>
            <person name="Huang L."/>
            <person name="Wang B."/>
            <person name="Wu P."/>
        </authorList>
    </citation>
    <scope>NUCLEOTIDE SEQUENCE [LARGE SCALE GENOMIC DNA]</scope>
    <source>
        <strain evidence="1">V1</strain>
    </source>
</reference>
<reference evidence="3" key="2">
    <citation type="submission" date="2015-01" db="EMBL/GenBank/DDBJ databases">
        <authorList>
            <person name="Manzoor Shahid"/>
            <person name="Zubair Saima"/>
        </authorList>
    </citation>
    <scope>NUCLEOTIDE SEQUENCE [LARGE SCALE GENOMIC DNA]</scope>
    <source>
        <strain evidence="3">V1</strain>
    </source>
</reference>
<dbReference type="AlphaFoldDB" id="A0A0B7GST8"/>
<protein>
    <submittedName>
        <fullName evidence="1">Uncharacterized protein</fullName>
    </submittedName>
</protein>
<dbReference type="EMBL" id="CDNC01000012">
    <property type="protein sequence ID" value="CEM61508.1"/>
    <property type="molecule type" value="Genomic_DNA"/>
</dbReference>
<evidence type="ECO:0000313" key="2">
    <source>
        <dbReference type="EMBL" id="QEJ98087.1"/>
    </source>
</evidence>
<organism evidence="1 3">
    <name type="scientific">Treponema phagedenis</name>
    <dbReference type="NCBI Taxonomy" id="162"/>
    <lineage>
        <taxon>Bacteria</taxon>
        <taxon>Pseudomonadati</taxon>
        <taxon>Spirochaetota</taxon>
        <taxon>Spirochaetia</taxon>
        <taxon>Spirochaetales</taxon>
        <taxon>Treponemataceae</taxon>
        <taxon>Treponema</taxon>
    </lineage>
</organism>
<keyword evidence="3" id="KW-1185">Reference proteome</keyword>
<dbReference type="EMBL" id="CP042817">
    <property type="protein sequence ID" value="QEJ98087.1"/>
    <property type="molecule type" value="Genomic_DNA"/>
</dbReference>
<dbReference type="Proteomes" id="UP000323594">
    <property type="component" value="Chromosome"/>
</dbReference>
<reference evidence="2 4" key="3">
    <citation type="submission" date="2019-08" db="EMBL/GenBank/DDBJ databases">
        <authorList>
            <person name="Kuhnert P."/>
        </authorList>
    </citation>
    <scope>NUCLEOTIDE SEQUENCE [LARGE SCALE GENOMIC DNA]</scope>
    <source>
        <strain evidence="2 4">B36.5</strain>
    </source>
</reference>